<dbReference type="PROSITE" id="PS50089">
    <property type="entry name" value="ZF_RING_2"/>
    <property type="match status" value="1"/>
</dbReference>
<comment type="pathway">
    <text evidence="2">Protein modification; protein ubiquitination.</text>
</comment>
<keyword evidence="8" id="KW-1133">Transmembrane helix</keyword>
<evidence type="ECO:0000256" key="2">
    <source>
        <dbReference type="ARBA" id="ARBA00004906"/>
    </source>
</evidence>
<reference evidence="12" key="1">
    <citation type="journal article" date="2020" name="J. Eukaryot. Microbiol.">
        <title>De novo Sequencing, Assembly and Annotation of the Transcriptome for the Free-Living Testate Amoeba Arcella intermedia.</title>
        <authorList>
            <person name="Ribeiro G.M."/>
            <person name="Porfirio-Sousa A.L."/>
            <person name="Maurer-Alcala X.X."/>
            <person name="Katz L.A."/>
            <person name="Lahr D.J.G."/>
        </authorList>
    </citation>
    <scope>NUCLEOTIDE SEQUENCE</scope>
</reference>
<sequence>MSNLSSLVDSDEFINNYESLSSLEDVVVGVDSRVLESIGSFQYKGQNLSDKKCPICIEEFTSGDELRHLPCGHHFHVPCIDTWLHKSKKCPLCKTHLQ</sequence>
<name>A0A6B2LUC3_9EUKA</name>
<dbReference type="GO" id="GO:0016567">
    <property type="term" value="P:protein ubiquitination"/>
    <property type="evidence" value="ECO:0007669"/>
    <property type="project" value="UniProtKB-UniPathway"/>
</dbReference>
<dbReference type="SMART" id="SM00184">
    <property type="entry name" value="RING"/>
    <property type="match status" value="1"/>
</dbReference>
<keyword evidence="3" id="KW-0808">Transferase</keyword>
<evidence type="ECO:0000256" key="6">
    <source>
        <dbReference type="ARBA" id="ARBA00022771"/>
    </source>
</evidence>
<evidence type="ECO:0000256" key="9">
    <source>
        <dbReference type="ARBA" id="ARBA00023136"/>
    </source>
</evidence>
<protein>
    <recommendedName>
        <fullName evidence="11">RING-type domain-containing protein</fullName>
    </recommendedName>
</protein>
<keyword evidence="9" id="KW-0472">Membrane</keyword>
<dbReference type="InterPro" id="IPR013083">
    <property type="entry name" value="Znf_RING/FYVE/PHD"/>
</dbReference>
<keyword evidence="7" id="KW-0862">Zinc</keyword>
<keyword evidence="4" id="KW-0812">Transmembrane</keyword>
<dbReference type="InterPro" id="IPR044600">
    <property type="entry name" value="ATL1/ATL16-like"/>
</dbReference>
<dbReference type="GO" id="GO:0008270">
    <property type="term" value="F:zinc ion binding"/>
    <property type="evidence" value="ECO:0007669"/>
    <property type="project" value="UniProtKB-KW"/>
</dbReference>
<accession>A0A6B2LUC3</accession>
<evidence type="ECO:0000256" key="5">
    <source>
        <dbReference type="ARBA" id="ARBA00022723"/>
    </source>
</evidence>
<dbReference type="GO" id="GO:0016740">
    <property type="term" value="F:transferase activity"/>
    <property type="evidence" value="ECO:0007669"/>
    <property type="project" value="UniProtKB-KW"/>
</dbReference>
<evidence type="ECO:0000259" key="11">
    <source>
        <dbReference type="PROSITE" id="PS50089"/>
    </source>
</evidence>
<evidence type="ECO:0000256" key="3">
    <source>
        <dbReference type="ARBA" id="ARBA00022679"/>
    </source>
</evidence>
<comment type="subcellular location">
    <subcellularLocation>
        <location evidence="1">Membrane</location>
        <topology evidence="1">Single-pass membrane protein</topology>
    </subcellularLocation>
</comment>
<keyword evidence="6 10" id="KW-0863">Zinc-finger</keyword>
<evidence type="ECO:0000256" key="4">
    <source>
        <dbReference type="ARBA" id="ARBA00022692"/>
    </source>
</evidence>
<proteinExistence type="predicted"/>
<dbReference type="GO" id="GO:0016020">
    <property type="term" value="C:membrane"/>
    <property type="evidence" value="ECO:0007669"/>
    <property type="project" value="UniProtKB-SubCell"/>
</dbReference>
<dbReference type="EMBL" id="GIBP01011177">
    <property type="protein sequence ID" value="NDV40146.1"/>
    <property type="molecule type" value="Transcribed_RNA"/>
</dbReference>
<organism evidence="12">
    <name type="scientific">Arcella intermedia</name>
    <dbReference type="NCBI Taxonomy" id="1963864"/>
    <lineage>
        <taxon>Eukaryota</taxon>
        <taxon>Amoebozoa</taxon>
        <taxon>Tubulinea</taxon>
        <taxon>Elardia</taxon>
        <taxon>Arcellinida</taxon>
        <taxon>Sphaerothecina</taxon>
        <taxon>Arcellidae</taxon>
        <taxon>Arcella</taxon>
    </lineage>
</organism>
<dbReference type="UniPathway" id="UPA00143"/>
<dbReference type="Pfam" id="PF13639">
    <property type="entry name" value="zf-RING_2"/>
    <property type="match status" value="1"/>
</dbReference>
<dbReference type="AlphaFoldDB" id="A0A6B2LUC3"/>
<dbReference type="Gene3D" id="3.30.40.10">
    <property type="entry name" value="Zinc/RING finger domain, C3HC4 (zinc finger)"/>
    <property type="match status" value="1"/>
</dbReference>
<dbReference type="CDD" id="cd16454">
    <property type="entry name" value="RING-H2_PA-TM-RING"/>
    <property type="match status" value="1"/>
</dbReference>
<keyword evidence="5" id="KW-0479">Metal-binding</keyword>
<evidence type="ECO:0000256" key="10">
    <source>
        <dbReference type="PROSITE-ProRule" id="PRU00175"/>
    </source>
</evidence>
<evidence type="ECO:0000256" key="8">
    <source>
        <dbReference type="ARBA" id="ARBA00022989"/>
    </source>
</evidence>
<evidence type="ECO:0000256" key="1">
    <source>
        <dbReference type="ARBA" id="ARBA00004167"/>
    </source>
</evidence>
<evidence type="ECO:0000256" key="7">
    <source>
        <dbReference type="ARBA" id="ARBA00022833"/>
    </source>
</evidence>
<dbReference type="SUPFAM" id="SSF57850">
    <property type="entry name" value="RING/U-box"/>
    <property type="match status" value="1"/>
</dbReference>
<evidence type="ECO:0000313" key="12">
    <source>
        <dbReference type="EMBL" id="NDV40146.1"/>
    </source>
</evidence>
<feature type="domain" description="RING-type" evidence="11">
    <location>
        <begin position="53"/>
        <end position="94"/>
    </location>
</feature>
<dbReference type="PANTHER" id="PTHR46913:SF1">
    <property type="entry name" value="RING-H2 FINGER PROTEIN ATL16"/>
    <property type="match status" value="1"/>
</dbReference>
<dbReference type="InterPro" id="IPR001841">
    <property type="entry name" value="Znf_RING"/>
</dbReference>
<dbReference type="PANTHER" id="PTHR46913">
    <property type="entry name" value="RING-H2 FINGER PROTEIN ATL16"/>
    <property type="match status" value="1"/>
</dbReference>